<keyword evidence="1" id="KW-0472">Membrane</keyword>
<dbReference type="EMBL" id="JYIT01000057">
    <property type="protein sequence ID" value="KJL27170.1"/>
    <property type="molecule type" value="Genomic_DNA"/>
</dbReference>
<proteinExistence type="predicted"/>
<dbReference type="PATRIC" id="fig|582680.7.peg.658"/>
<keyword evidence="1" id="KW-1133">Transmembrane helix</keyword>
<gene>
    <name evidence="2" type="ORF">RL72_00638</name>
</gene>
<reference evidence="2 3" key="1">
    <citation type="submission" date="2015-02" db="EMBL/GenBank/DDBJ databases">
        <title>Draft genome sequences of ten Microbacterium spp. with emphasis on heavy metal contaminated environments.</title>
        <authorList>
            <person name="Corretto E."/>
        </authorList>
    </citation>
    <scope>NUCLEOTIDE SEQUENCE [LARGE SCALE GENOMIC DNA]</scope>
    <source>
        <strain evidence="2 3">DSM 23848</strain>
    </source>
</reference>
<dbReference type="Proteomes" id="UP000033448">
    <property type="component" value="Unassembled WGS sequence"/>
</dbReference>
<feature type="transmembrane region" description="Helical" evidence="1">
    <location>
        <begin position="18"/>
        <end position="40"/>
    </location>
</feature>
<organism evidence="2 3">
    <name type="scientific">Microbacterium azadirachtae</name>
    <dbReference type="NCBI Taxonomy" id="582680"/>
    <lineage>
        <taxon>Bacteria</taxon>
        <taxon>Bacillati</taxon>
        <taxon>Actinomycetota</taxon>
        <taxon>Actinomycetes</taxon>
        <taxon>Micrococcales</taxon>
        <taxon>Microbacteriaceae</taxon>
        <taxon>Microbacterium</taxon>
    </lineage>
</organism>
<keyword evidence="3" id="KW-1185">Reference proteome</keyword>
<accession>A0A0F0L4D7</accession>
<evidence type="ECO:0000313" key="3">
    <source>
        <dbReference type="Proteomes" id="UP000033448"/>
    </source>
</evidence>
<evidence type="ECO:0000313" key="2">
    <source>
        <dbReference type="EMBL" id="KJL27170.1"/>
    </source>
</evidence>
<sequence length="149" mass="15404">MTLPPDTRRPLPGGEVRAVLLMAAALLCLPVLLMLAIQYIDSHENVASQCMYSQPAGVAKVNDPLVTASTTAMPAGRLCVYLAEGGGEIVVQTGWPTTVFGLAATAAIAVLTLFALGVRHGRGVVVTLLPAIVALGLWAVVLLSAHTAH</sequence>
<keyword evidence="1" id="KW-0812">Transmembrane</keyword>
<comment type="caution">
    <text evidence="2">The sequence shown here is derived from an EMBL/GenBank/DDBJ whole genome shotgun (WGS) entry which is preliminary data.</text>
</comment>
<dbReference type="OrthoDB" id="5074743at2"/>
<feature type="transmembrane region" description="Helical" evidence="1">
    <location>
        <begin position="125"/>
        <end position="145"/>
    </location>
</feature>
<name>A0A0F0L4D7_9MICO</name>
<protein>
    <submittedName>
        <fullName evidence="2">Uncharacterized protein</fullName>
    </submittedName>
</protein>
<evidence type="ECO:0000256" key="1">
    <source>
        <dbReference type="SAM" id="Phobius"/>
    </source>
</evidence>
<dbReference type="AlphaFoldDB" id="A0A0F0L4D7"/>
<feature type="transmembrane region" description="Helical" evidence="1">
    <location>
        <begin position="99"/>
        <end position="118"/>
    </location>
</feature>
<dbReference type="RefSeq" id="WP_156156679.1">
    <property type="nucleotide sequence ID" value="NZ_CP099706.1"/>
</dbReference>